<evidence type="ECO:0000259" key="1">
    <source>
        <dbReference type="Pfam" id="PF01592"/>
    </source>
</evidence>
<dbReference type="GO" id="GO:0005506">
    <property type="term" value="F:iron ion binding"/>
    <property type="evidence" value="ECO:0007669"/>
    <property type="project" value="InterPro"/>
</dbReference>
<organism evidence="2 3">
    <name type="scientific">Candidatus Dojkabacteria bacterium</name>
    <dbReference type="NCBI Taxonomy" id="2099670"/>
    <lineage>
        <taxon>Bacteria</taxon>
        <taxon>Candidatus Dojkabacteria</taxon>
    </lineage>
</organism>
<sequence>MNIYQQQILDHYHHPHNSGKPESFSYSAKLQNLSCGDEIEVFL</sequence>
<dbReference type="Pfam" id="PF01592">
    <property type="entry name" value="NifU_N"/>
    <property type="match status" value="1"/>
</dbReference>
<dbReference type="CDD" id="cd06664">
    <property type="entry name" value="IscU_like"/>
    <property type="match status" value="1"/>
</dbReference>
<evidence type="ECO:0000313" key="3">
    <source>
        <dbReference type="Proteomes" id="UP000760819"/>
    </source>
</evidence>
<dbReference type="SUPFAM" id="SSF82649">
    <property type="entry name" value="SufE/NifU"/>
    <property type="match status" value="1"/>
</dbReference>
<evidence type="ECO:0000313" key="2">
    <source>
        <dbReference type="EMBL" id="MCA9379422.1"/>
    </source>
</evidence>
<dbReference type="Proteomes" id="UP000760819">
    <property type="component" value="Unassembled WGS sequence"/>
</dbReference>
<dbReference type="Gene3D" id="3.90.1010.10">
    <property type="match status" value="1"/>
</dbReference>
<protein>
    <submittedName>
        <fullName evidence="2">Iron-sulfur cluster assembly scaffold protein</fullName>
    </submittedName>
</protein>
<dbReference type="GO" id="GO:0051536">
    <property type="term" value="F:iron-sulfur cluster binding"/>
    <property type="evidence" value="ECO:0007669"/>
    <property type="project" value="InterPro"/>
</dbReference>
<gene>
    <name evidence="2" type="ORF">KC640_03255</name>
</gene>
<name>A0A955I7Q0_9BACT</name>
<dbReference type="InterPro" id="IPR002871">
    <property type="entry name" value="NIF_FeS_clus_asmbl_NifU_N"/>
</dbReference>
<dbReference type="EMBL" id="JAGQLI010000178">
    <property type="protein sequence ID" value="MCA9379422.1"/>
    <property type="molecule type" value="Genomic_DNA"/>
</dbReference>
<proteinExistence type="predicted"/>
<dbReference type="GO" id="GO:0016226">
    <property type="term" value="P:iron-sulfur cluster assembly"/>
    <property type="evidence" value="ECO:0007669"/>
    <property type="project" value="InterPro"/>
</dbReference>
<accession>A0A955I7Q0</accession>
<reference evidence="2" key="2">
    <citation type="journal article" date="2021" name="Microbiome">
        <title>Successional dynamics and alternative stable states in a saline activated sludge microbial community over 9 years.</title>
        <authorList>
            <person name="Wang Y."/>
            <person name="Ye J."/>
            <person name="Ju F."/>
            <person name="Liu L."/>
            <person name="Boyd J.A."/>
            <person name="Deng Y."/>
            <person name="Parks D.H."/>
            <person name="Jiang X."/>
            <person name="Yin X."/>
            <person name="Woodcroft B.J."/>
            <person name="Tyson G.W."/>
            <person name="Hugenholtz P."/>
            <person name="Polz M.F."/>
            <person name="Zhang T."/>
        </authorList>
    </citation>
    <scope>NUCLEOTIDE SEQUENCE</scope>
    <source>
        <strain evidence="2">HKST-UBA12</strain>
    </source>
</reference>
<dbReference type="AlphaFoldDB" id="A0A955I7Q0"/>
<feature type="domain" description="NIF system FeS cluster assembly NifU N-terminal" evidence="1">
    <location>
        <begin position="4"/>
        <end position="41"/>
    </location>
</feature>
<reference evidence="2" key="1">
    <citation type="submission" date="2020-04" db="EMBL/GenBank/DDBJ databases">
        <authorList>
            <person name="Zhang T."/>
        </authorList>
    </citation>
    <scope>NUCLEOTIDE SEQUENCE</scope>
    <source>
        <strain evidence="2">HKST-UBA12</strain>
    </source>
</reference>
<feature type="non-terminal residue" evidence="2">
    <location>
        <position position="43"/>
    </location>
</feature>
<comment type="caution">
    <text evidence="2">The sequence shown here is derived from an EMBL/GenBank/DDBJ whole genome shotgun (WGS) entry which is preliminary data.</text>
</comment>